<gene>
    <name evidence="3" type="ORF">AMSG_08787</name>
</gene>
<feature type="region of interest" description="Disordered" evidence="1">
    <location>
        <begin position="50"/>
        <end position="91"/>
    </location>
</feature>
<dbReference type="PROSITE" id="PS50096">
    <property type="entry name" value="IQ"/>
    <property type="match status" value="1"/>
</dbReference>
<feature type="region of interest" description="Disordered" evidence="1">
    <location>
        <begin position="290"/>
        <end position="320"/>
    </location>
</feature>
<dbReference type="PANTHER" id="PTHR33322:SF4">
    <property type="entry name" value="BAG DOMAIN CONTAINING PROTEIN, EXPRESSED"/>
    <property type="match status" value="1"/>
</dbReference>
<dbReference type="InterPro" id="IPR040400">
    <property type="entry name" value="BAG5/6/7/8"/>
</dbReference>
<dbReference type="Pfam" id="PF02179">
    <property type="entry name" value="BAG"/>
    <property type="match status" value="1"/>
</dbReference>
<dbReference type="SMART" id="SM00015">
    <property type="entry name" value="IQ"/>
    <property type="match status" value="1"/>
</dbReference>
<dbReference type="InterPro" id="IPR003103">
    <property type="entry name" value="BAG_domain"/>
</dbReference>
<protein>
    <recommendedName>
        <fullName evidence="2">WW domain-containing protein</fullName>
    </recommendedName>
</protein>
<dbReference type="PROSITE" id="PS50020">
    <property type="entry name" value="WW_DOMAIN_2"/>
    <property type="match status" value="1"/>
</dbReference>
<organism evidence="3 4">
    <name type="scientific">Thecamonas trahens ATCC 50062</name>
    <dbReference type="NCBI Taxonomy" id="461836"/>
    <lineage>
        <taxon>Eukaryota</taxon>
        <taxon>Apusozoa</taxon>
        <taxon>Apusomonadida</taxon>
        <taxon>Apusomonadidae</taxon>
        <taxon>Thecamonas</taxon>
    </lineage>
</organism>
<dbReference type="Pfam" id="PF00612">
    <property type="entry name" value="IQ"/>
    <property type="match status" value="1"/>
</dbReference>
<dbReference type="GO" id="GO:0051087">
    <property type="term" value="F:protein-folding chaperone binding"/>
    <property type="evidence" value="ECO:0007669"/>
    <property type="project" value="InterPro"/>
</dbReference>
<dbReference type="RefSeq" id="XP_013754556.1">
    <property type="nucleotide sequence ID" value="XM_013899102.1"/>
</dbReference>
<dbReference type="Pfam" id="PF00397">
    <property type="entry name" value="WW"/>
    <property type="match status" value="1"/>
</dbReference>
<evidence type="ECO:0000256" key="1">
    <source>
        <dbReference type="SAM" id="MobiDB-lite"/>
    </source>
</evidence>
<dbReference type="STRING" id="461836.A0A0L0DM07"/>
<dbReference type="SUPFAM" id="SSF51045">
    <property type="entry name" value="WW domain"/>
    <property type="match status" value="1"/>
</dbReference>
<feature type="region of interest" description="Disordered" evidence="1">
    <location>
        <begin position="393"/>
        <end position="417"/>
    </location>
</feature>
<feature type="domain" description="WW" evidence="2">
    <location>
        <begin position="92"/>
        <end position="120"/>
    </location>
</feature>
<sequence length="450" mass="50686">MSRVMQSKLHERFRRLSSKGRGYDQRRSRSGRQSLVPSMYTVDPLASFFAPSHRSHMSPERYTHRRSSGPRPKTVFSSRGRRPPDWRSASRWEERRHPLTGDPYYVDTFTGESSWEPPRHEVRRTSPAHTRRQQHDAVHARAHRRAQERRKAAARQHEARRVAEAEARRRALPEVRHASAIVIQAAVRGWLVRRSHILDHLRALRDVMHKVTELVREFEAKLANNTAREVDAVGLGEMLMHHGMLKLDSIPSHGSDLVRARRKSLVALIQRWLELVDSWKVRLAEKEAIEDAMRESPTESDTDNSPAPAPASTVPMSPHAADEPLTELEHVIVSASDSNAGDDESSAGDMLDASSASHDFEVIDVRSGDTDSDIDLEYDLVDMDASDAVLDADVRPPVPPRSFPVSGSPAVDTESDISETSDAYAIDTPVVTMKWEPGKTYVININDVDE</sequence>
<dbReference type="Gene3D" id="2.20.70.10">
    <property type="match status" value="1"/>
</dbReference>
<reference evidence="3 4" key="1">
    <citation type="submission" date="2010-05" db="EMBL/GenBank/DDBJ databases">
        <title>The Genome Sequence of Thecamonas trahens ATCC 50062.</title>
        <authorList>
            <consortium name="The Broad Institute Genome Sequencing Platform"/>
            <person name="Russ C."/>
            <person name="Cuomo C."/>
            <person name="Shea T."/>
            <person name="Young S.K."/>
            <person name="Zeng Q."/>
            <person name="Koehrsen M."/>
            <person name="Haas B."/>
            <person name="Borodovsky M."/>
            <person name="Guigo R."/>
            <person name="Alvarado L."/>
            <person name="Berlin A."/>
            <person name="Bochicchio J."/>
            <person name="Borenstein D."/>
            <person name="Chapman S."/>
            <person name="Chen Z."/>
            <person name="Freedman E."/>
            <person name="Gellesch M."/>
            <person name="Goldberg J."/>
            <person name="Griggs A."/>
            <person name="Gujja S."/>
            <person name="Heilman E."/>
            <person name="Heiman D."/>
            <person name="Hepburn T."/>
            <person name="Howarth C."/>
            <person name="Jen D."/>
            <person name="Larson L."/>
            <person name="Mehta T."/>
            <person name="Park D."/>
            <person name="Pearson M."/>
            <person name="Roberts A."/>
            <person name="Saif S."/>
            <person name="Shenoy N."/>
            <person name="Sisk P."/>
            <person name="Stolte C."/>
            <person name="Sykes S."/>
            <person name="Thomson T."/>
            <person name="Walk T."/>
            <person name="White J."/>
            <person name="Yandava C."/>
            <person name="Burger G."/>
            <person name="Gray M.W."/>
            <person name="Holland P.W.H."/>
            <person name="King N."/>
            <person name="Lang F.B.F."/>
            <person name="Roger A.J."/>
            <person name="Ruiz-Trillo I."/>
            <person name="Lander E."/>
            <person name="Nusbaum C."/>
        </authorList>
    </citation>
    <scope>NUCLEOTIDE SEQUENCE [LARGE SCALE GENOMIC DNA]</scope>
    <source>
        <strain evidence="3 4">ATCC 50062</strain>
    </source>
</reference>
<dbReference type="InterPro" id="IPR001202">
    <property type="entry name" value="WW_dom"/>
</dbReference>
<evidence type="ECO:0000313" key="3">
    <source>
        <dbReference type="EMBL" id="KNC53295.1"/>
    </source>
</evidence>
<evidence type="ECO:0000259" key="2">
    <source>
        <dbReference type="PROSITE" id="PS50020"/>
    </source>
</evidence>
<dbReference type="InterPro" id="IPR036533">
    <property type="entry name" value="BAG_dom_sf"/>
</dbReference>
<dbReference type="SUPFAM" id="SSF63491">
    <property type="entry name" value="BAG domain"/>
    <property type="match status" value="1"/>
</dbReference>
<keyword evidence="4" id="KW-1185">Reference proteome</keyword>
<dbReference type="EMBL" id="GL349480">
    <property type="protein sequence ID" value="KNC53295.1"/>
    <property type="molecule type" value="Genomic_DNA"/>
</dbReference>
<dbReference type="GO" id="GO:0006457">
    <property type="term" value="P:protein folding"/>
    <property type="evidence" value="ECO:0007669"/>
    <property type="project" value="TreeGrafter"/>
</dbReference>
<dbReference type="PANTHER" id="PTHR33322">
    <property type="entry name" value="BAG DOMAIN CONTAINING PROTEIN, EXPRESSED"/>
    <property type="match status" value="1"/>
</dbReference>
<dbReference type="GeneID" id="25567398"/>
<dbReference type="InterPro" id="IPR000048">
    <property type="entry name" value="IQ_motif_EF-hand-BS"/>
</dbReference>
<feature type="region of interest" description="Disordered" evidence="1">
    <location>
        <begin position="115"/>
        <end position="140"/>
    </location>
</feature>
<dbReference type="SMART" id="SM00456">
    <property type="entry name" value="WW"/>
    <property type="match status" value="1"/>
</dbReference>
<accession>A0A0L0DM07</accession>
<proteinExistence type="predicted"/>
<dbReference type="OrthoDB" id="195748at2759"/>
<dbReference type="Proteomes" id="UP000054408">
    <property type="component" value="Unassembled WGS sequence"/>
</dbReference>
<name>A0A0L0DM07_THETB</name>
<dbReference type="CDD" id="cd00201">
    <property type="entry name" value="WW"/>
    <property type="match status" value="1"/>
</dbReference>
<dbReference type="InterPro" id="IPR036020">
    <property type="entry name" value="WW_dom_sf"/>
</dbReference>
<dbReference type="PROSITE" id="PS01159">
    <property type="entry name" value="WW_DOMAIN_1"/>
    <property type="match status" value="1"/>
</dbReference>
<feature type="region of interest" description="Disordered" evidence="1">
    <location>
        <begin position="1"/>
        <end position="38"/>
    </location>
</feature>
<dbReference type="Gene3D" id="1.20.58.120">
    <property type="entry name" value="BAG domain"/>
    <property type="match status" value="1"/>
</dbReference>
<dbReference type="AlphaFoldDB" id="A0A0L0DM07"/>
<feature type="compositionally biased region" description="Basic and acidic residues" evidence="1">
    <location>
        <begin position="82"/>
        <end position="91"/>
    </location>
</feature>
<evidence type="ECO:0000313" key="4">
    <source>
        <dbReference type="Proteomes" id="UP000054408"/>
    </source>
</evidence>